<feature type="compositionally biased region" description="Low complexity" evidence="11">
    <location>
        <begin position="339"/>
        <end position="355"/>
    </location>
</feature>
<dbReference type="GO" id="GO:0000272">
    <property type="term" value="P:polysaccharide catabolic process"/>
    <property type="evidence" value="ECO:0007669"/>
    <property type="project" value="UniProtKB-KW"/>
</dbReference>
<gene>
    <name evidence="13" type="ORF">BD410DRAFT_750387</name>
</gene>
<dbReference type="InterPro" id="IPR045321">
    <property type="entry name" value="Cts1-like"/>
</dbReference>
<dbReference type="EC" id="3.2.1.14" evidence="2"/>
<keyword evidence="14" id="KW-1185">Reference proteome</keyword>
<dbReference type="SUPFAM" id="SSF51445">
    <property type="entry name" value="(Trans)glycosidases"/>
    <property type="match status" value="1"/>
</dbReference>
<reference evidence="13 14" key="1">
    <citation type="submission" date="2018-06" db="EMBL/GenBank/DDBJ databases">
        <title>A transcriptomic atlas of mushroom development highlights an independent origin of complex multicellularity.</title>
        <authorList>
            <consortium name="DOE Joint Genome Institute"/>
            <person name="Krizsan K."/>
            <person name="Almasi E."/>
            <person name="Merenyi Z."/>
            <person name="Sahu N."/>
            <person name="Viragh M."/>
            <person name="Koszo T."/>
            <person name="Mondo S."/>
            <person name="Kiss B."/>
            <person name="Balint B."/>
            <person name="Kues U."/>
            <person name="Barry K."/>
            <person name="Hegedus J.C."/>
            <person name="Henrissat B."/>
            <person name="Johnson J."/>
            <person name="Lipzen A."/>
            <person name="Ohm R."/>
            <person name="Nagy I."/>
            <person name="Pangilinan J."/>
            <person name="Yan J."/>
            <person name="Xiong Y."/>
            <person name="Grigoriev I.V."/>
            <person name="Hibbett D.S."/>
            <person name="Nagy L.G."/>
        </authorList>
    </citation>
    <scope>NUCLEOTIDE SEQUENCE [LARGE SCALE GENOMIC DNA]</scope>
    <source>
        <strain evidence="13 14">SZMC22713</strain>
    </source>
</reference>
<sequence>MVLNLSFTRLFFFVGAFGFIGKVLGGFDNTRNDNLALYWGQDGSGKQQSLSFYCQDDTVNAIPLAFLFIFFGEGGSPQIDFSNICGSSGNNFPGTQLSDCSFLASDISFCQSKGKIVTLSLGGADSKVGFSSDSQASDFADEIWDMFLGGNGPVRPLGSAVLDGVDLDIEQGTPAHYATFVNRIRSRASGSKKRYYVTAAPQCPFPDQNIGAALNDAPFDAVYVQFYNNYCGLDQPSQYNFDTWDHWAKTQSANPDVKVYIGAAADHYAAGQGYVDAQTLQNYALDAQKKYSSFGGVMMWDMSIAYANNRYDRAIKGAMTGSGSGSGGSGPNPTPTPGPSTTTKGHAPSPTVSHPSPSPSPSQPTSICYAVPYWTQKALYTPGSKVFYRGRLWIAQWWNQNDIPGVSRVWSNGGPCVSSPPLHVQQNRREISPSSPSDLNRSISRLTRFTREVNIAETDLTPLPGPPTVRSLVMEKLKLSWLHALWP</sequence>
<evidence type="ECO:0000256" key="5">
    <source>
        <dbReference type="ARBA" id="ARBA00023024"/>
    </source>
</evidence>
<evidence type="ECO:0000256" key="4">
    <source>
        <dbReference type="ARBA" id="ARBA00022801"/>
    </source>
</evidence>
<dbReference type="SUPFAM" id="SSF51055">
    <property type="entry name" value="Carbohydrate binding domain"/>
    <property type="match status" value="1"/>
</dbReference>
<dbReference type="PANTHER" id="PTHR45708:SF49">
    <property type="entry name" value="ENDOCHITINASE"/>
    <property type="match status" value="1"/>
</dbReference>
<dbReference type="Pfam" id="PF00704">
    <property type="entry name" value="Glyco_hydro_18"/>
    <property type="match status" value="1"/>
</dbReference>
<evidence type="ECO:0000313" key="13">
    <source>
        <dbReference type="EMBL" id="TDL20785.1"/>
    </source>
</evidence>
<evidence type="ECO:0000259" key="12">
    <source>
        <dbReference type="PROSITE" id="PS51910"/>
    </source>
</evidence>
<evidence type="ECO:0000256" key="10">
    <source>
        <dbReference type="RuleBase" id="RU004453"/>
    </source>
</evidence>
<dbReference type="InterPro" id="IPR003610">
    <property type="entry name" value="CBM5/12"/>
</dbReference>
<protein>
    <recommendedName>
        <fullName evidence="2">chitinase</fullName>
        <ecNumber evidence="2">3.2.1.14</ecNumber>
    </recommendedName>
</protein>
<keyword evidence="8" id="KW-0624">Polysaccharide degradation</keyword>
<dbReference type="AlphaFoldDB" id="A0A4Y7Q064"/>
<feature type="domain" description="GH18" evidence="12">
    <location>
        <begin position="33"/>
        <end position="322"/>
    </location>
</feature>
<evidence type="ECO:0000256" key="6">
    <source>
        <dbReference type="ARBA" id="ARBA00023277"/>
    </source>
</evidence>
<dbReference type="PROSITE" id="PS01095">
    <property type="entry name" value="GH18_1"/>
    <property type="match status" value="1"/>
</dbReference>
<keyword evidence="4 9" id="KW-0378">Hydrolase</keyword>
<dbReference type="GO" id="GO:0008061">
    <property type="term" value="F:chitin binding"/>
    <property type="evidence" value="ECO:0007669"/>
    <property type="project" value="UniProtKB-KW"/>
</dbReference>
<dbReference type="Gene3D" id="2.10.10.20">
    <property type="entry name" value="Carbohydrate-binding module superfamily 5/12"/>
    <property type="match status" value="1"/>
</dbReference>
<accession>A0A4Y7Q064</accession>
<feature type="compositionally biased region" description="Gly residues" evidence="11">
    <location>
        <begin position="320"/>
        <end position="330"/>
    </location>
</feature>
<dbReference type="CDD" id="cd02877">
    <property type="entry name" value="GH18_hevamine_XipI_class_III"/>
    <property type="match status" value="1"/>
</dbReference>
<comment type="similarity">
    <text evidence="10">Belongs to the glycosyl hydrolase 18 family.</text>
</comment>
<dbReference type="InterPro" id="IPR036573">
    <property type="entry name" value="CBM_sf_5/12"/>
</dbReference>
<evidence type="ECO:0000256" key="1">
    <source>
        <dbReference type="ARBA" id="ARBA00000822"/>
    </source>
</evidence>
<dbReference type="PANTHER" id="PTHR45708">
    <property type="entry name" value="ENDOCHITINASE"/>
    <property type="match status" value="1"/>
</dbReference>
<dbReference type="CDD" id="cd12215">
    <property type="entry name" value="ChiC_BD"/>
    <property type="match status" value="1"/>
</dbReference>
<keyword evidence="6" id="KW-0119">Carbohydrate metabolism</keyword>
<keyword evidence="3" id="KW-0147">Chitin-binding</keyword>
<evidence type="ECO:0000256" key="11">
    <source>
        <dbReference type="SAM" id="MobiDB-lite"/>
    </source>
</evidence>
<name>A0A4Y7Q064_9AGAM</name>
<dbReference type="InterPro" id="IPR001223">
    <property type="entry name" value="Glyco_hydro18_cat"/>
</dbReference>
<dbReference type="GO" id="GO:0008843">
    <property type="term" value="F:endochitinase activity"/>
    <property type="evidence" value="ECO:0007669"/>
    <property type="project" value="UniProtKB-EC"/>
</dbReference>
<dbReference type="VEuPathDB" id="FungiDB:BD410DRAFT_750387"/>
<dbReference type="Gene3D" id="3.20.20.80">
    <property type="entry name" value="Glycosidases"/>
    <property type="match status" value="1"/>
</dbReference>
<dbReference type="EMBL" id="ML170185">
    <property type="protein sequence ID" value="TDL20785.1"/>
    <property type="molecule type" value="Genomic_DNA"/>
</dbReference>
<dbReference type="GO" id="GO:0006032">
    <property type="term" value="P:chitin catabolic process"/>
    <property type="evidence" value="ECO:0007669"/>
    <property type="project" value="UniProtKB-KW"/>
</dbReference>
<dbReference type="SMART" id="SM00495">
    <property type="entry name" value="ChtBD3"/>
    <property type="match status" value="1"/>
</dbReference>
<comment type="catalytic activity">
    <reaction evidence="1">
        <text>Random endo-hydrolysis of N-acetyl-beta-D-glucosaminide (1-&gt;4)-beta-linkages in chitin and chitodextrins.</text>
        <dbReference type="EC" id="3.2.1.14"/>
    </reaction>
</comment>
<evidence type="ECO:0000256" key="2">
    <source>
        <dbReference type="ARBA" id="ARBA00012729"/>
    </source>
</evidence>
<dbReference type="GO" id="GO:0005576">
    <property type="term" value="C:extracellular region"/>
    <property type="evidence" value="ECO:0007669"/>
    <property type="project" value="InterPro"/>
</dbReference>
<dbReference type="STRING" id="50990.A0A4Y7Q064"/>
<dbReference type="InterPro" id="IPR001579">
    <property type="entry name" value="Glyco_hydro_18_chit_AS"/>
</dbReference>
<keyword evidence="5" id="KW-0146">Chitin degradation</keyword>
<evidence type="ECO:0000256" key="8">
    <source>
        <dbReference type="ARBA" id="ARBA00023326"/>
    </source>
</evidence>
<evidence type="ECO:0000313" key="14">
    <source>
        <dbReference type="Proteomes" id="UP000294933"/>
    </source>
</evidence>
<organism evidence="13 14">
    <name type="scientific">Rickenella mellea</name>
    <dbReference type="NCBI Taxonomy" id="50990"/>
    <lineage>
        <taxon>Eukaryota</taxon>
        <taxon>Fungi</taxon>
        <taxon>Dikarya</taxon>
        <taxon>Basidiomycota</taxon>
        <taxon>Agaricomycotina</taxon>
        <taxon>Agaricomycetes</taxon>
        <taxon>Hymenochaetales</taxon>
        <taxon>Rickenellaceae</taxon>
        <taxon>Rickenella</taxon>
    </lineage>
</organism>
<evidence type="ECO:0000256" key="9">
    <source>
        <dbReference type="RuleBase" id="RU000489"/>
    </source>
</evidence>
<dbReference type="OrthoDB" id="6020543at2759"/>
<keyword evidence="7 9" id="KW-0326">Glycosidase</keyword>
<evidence type="ECO:0000256" key="3">
    <source>
        <dbReference type="ARBA" id="ARBA00022669"/>
    </source>
</evidence>
<feature type="region of interest" description="Disordered" evidence="11">
    <location>
        <begin position="420"/>
        <end position="439"/>
    </location>
</feature>
<proteinExistence type="inferred from homology"/>
<dbReference type="GO" id="GO:0030246">
    <property type="term" value="F:carbohydrate binding"/>
    <property type="evidence" value="ECO:0007669"/>
    <property type="project" value="InterPro"/>
</dbReference>
<evidence type="ECO:0000256" key="7">
    <source>
        <dbReference type="ARBA" id="ARBA00023295"/>
    </source>
</evidence>
<feature type="region of interest" description="Disordered" evidence="11">
    <location>
        <begin position="318"/>
        <end position="362"/>
    </location>
</feature>
<dbReference type="PROSITE" id="PS51910">
    <property type="entry name" value="GH18_2"/>
    <property type="match status" value="1"/>
</dbReference>
<dbReference type="Proteomes" id="UP000294933">
    <property type="component" value="Unassembled WGS sequence"/>
</dbReference>
<dbReference type="InterPro" id="IPR017853">
    <property type="entry name" value="GH"/>
</dbReference>
<dbReference type="InterPro" id="IPR050542">
    <property type="entry name" value="Glycosyl_Hydrlase18_Chitinase"/>
</dbReference>